<name>A0ABN7STX4_OIKDI</name>
<dbReference type="EMBL" id="OU015566">
    <property type="protein sequence ID" value="CAG5105009.1"/>
    <property type="molecule type" value="Genomic_DNA"/>
</dbReference>
<dbReference type="InterPro" id="IPR015915">
    <property type="entry name" value="Kelch-typ_b-propeller"/>
</dbReference>
<dbReference type="Proteomes" id="UP001158576">
    <property type="component" value="Chromosome 1"/>
</dbReference>
<keyword evidence="2" id="KW-1185">Reference proteome</keyword>
<gene>
    <name evidence="1" type="ORF">OKIOD_LOCUS10517</name>
</gene>
<accession>A0ABN7STX4</accession>
<protein>
    <submittedName>
        <fullName evidence="1">Oidioi.mRNA.OKI2018_I69.chr1.g1752.t1.cds</fullName>
    </submittedName>
</protein>
<dbReference type="Gene3D" id="2.120.10.80">
    <property type="entry name" value="Kelch-type beta propeller"/>
    <property type="match status" value="1"/>
</dbReference>
<evidence type="ECO:0000313" key="1">
    <source>
        <dbReference type="EMBL" id="CAG5105009.1"/>
    </source>
</evidence>
<dbReference type="SUPFAM" id="SSF117281">
    <property type="entry name" value="Kelch motif"/>
    <property type="match status" value="1"/>
</dbReference>
<reference evidence="1 2" key="1">
    <citation type="submission" date="2021-04" db="EMBL/GenBank/DDBJ databases">
        <authorList>
            <person name="Bliznina A."/>
        </authorList>
    </citation>
    <scope>NUCLEOTIDE SEQUENCE [LARGE SCALE GENOMIC DNA]</scope>
</reference>
<evidence type="ECO:0000313" key="2">
    <source>
        <dbReference type="Proteomes" id="UP001158576"/>
    </source>
</evidence>
<sequence>MLLCRALFLSSVTAIERRTDVECQDQEIHDNCLTGCRLVYIDCLSNCESSFCNSECLLEFQDCDASCPCGYNCPSGCKDCVDHPLCGSACEDPQINNDEYRLCVNEEIYQLDLCLKDCTADLNCHDSCYESYREGVLRCPCMEGSSTTTTSPATTTDSGPISPSDIFILSILHDVELSYLMNGDGSSNFPANITQQMQDQVTYSKHAMIQDTLYIFGTQTKIAKLDGCNIVELAQKLLFDRSEHTEALSIDDGTRALICFAYTNYQNLPVCEIFDGEASEVTFNSSATHLHGGLGFYKGQPTTTGCHREKHPKTETLGVNGWTDLPDFPEKPEACHNLIGLRNGAMILVGGYSYTPRIWQLKDETWTKLGELEMEHGLGSAIYINNYIFVYPGGPANDAGHAVQRIDLTDEEEFISSEIIGTHSGCVDNVNNENGIVKDVDIDNKSNKNRYANRVIFNTINVDGDNNIL</sequence>
<organism evidence="1 2">
    <name type="scientific">Oikopleura dioica</name>
    <name type="common">Tunicate</name>
    <dbReference type="NCBI Taxonomy" id="34765"/>
    <lineage>
        <taxon>Eukaryota</taxon>
        <taxon>Metazoa</taxon>
        <taxon>Chordata</taxon>
        <taxon>Tunicata</taxon>
        <taxon>Appendicularia</taxon>
        <taxon>Copelata</taxon>
        <taxon>Oikopleuridae</taxon>
        <taxon>Oikopleura</taxon>
    </lineage>
</organism>
<proteinExistence type="predicted"/>